<name>A0A927CBQ7_9BACL</name>
<keyword evidence="6" id="KW-1185">Reference proteome</keyword>
<dbReference type="SUPFAM" id="SSF46689">
    <property type="entry name" value="Homeodomain-like"/>
    <property type="match status" value="2"/>
</dbReference>
<dbReference type="SMART" id="SM00342">
    <property type="entry name" value="HTH_ARAC"/>
    <property type="match status" value="1"/>
</dbReference>
<dbReference type="GO" id="GO:0003700">
    <property type="term" value="F:DNA-binding transcription factor activity"/>
    <property type="evidence" value="ECO:0007669"/>
    <property type="project" value="InterPro"/>
</dbReference>
<dbReference type="Proteomes" id="UP000639396">
    <property type="component" value="Unassembled WGS sequence"/>
</dbReference>
<dbReference type="EMBL" id="JACXJA010000022">
    <property type="protein sequence ID" value="MBD2863802.1"/>
    <property type="molecule type" value="Genomic_DNA"/>
</dbReference>
<dbReference type="InterPro" id="IPR009057">
    <property type="entry name" value="Homeodomain-like_sf"/>
</dbReference>
<evidence type="ECO:0000256" key="2">
    <source>
        <dbReference type="ARBA" id="ARBA00023125"/>
    </source>
</evidence>
<protein>
    <submittedName>
        <fullName evidence="5">Helix-turn-helix transcriptional regulator</fullName>
    </submittedName>
</protein>
<proteinExistence type="predicted"/>
<feature type="domain" description="HTH araC/xylS-type" evidence="4">
    <location>
        <begin position="160"/>
        <end position="258"/>
    </location>
</feature>
<dbReference type="PANTHER" id="PTHR43280">
    <property type="entry name" value="ARAC-FAMILY TRANSCRIPTIONAL REGULATOR"/>
    <property type="match status" value="1"/>
</dbReference>
<dbReference type="PANTHER" id="PTHR43280:SF2">
    <property type="entry name" value="HTH-TYPE TRANSCRIPTIONAL REGULATOR EXSA"/>
    <property type="match status" value="1"/>
</dbReference>
<keyword evidence="2" id="KW-0238">DNA-binding</keyword>
<accession>A0A927CBQ7</accession>
<dbReference type="InterPro" id="IPR018060">
    <property type="entry name" value="HTH_AraC"/>
</dbReference>
<sequence>MGSAMLEVKTYTCAGPQPGFIKGDETHHNYVLIGAEMGAFDYGIGTFHGRASFGDLVFCPPGTVFRRQSLGDISFHVFQFTALSGADGALSELPVGNVSIGDVNRLSSTYSYLRKSWVAYGGGSGMIHYASHMLLDLLYLCEEERKQALHRKKTTDPLMKQAASYIHRQLAGEIRMQHIAGCLGIKPSELTRRFRLAYGCTPVEYATRLRLEEAKRLLRETNDTLEAIASRCGYENGSYLCRVFRAKVGMTPSAFRHDHQI</sequence>
<gene>
    <name evidence="5" type="ORF">IDH45_17575</name>
</gene>
<organism evidence="5 6">
    <name type="scientific">Paenibacillus oceani</name>
    <dbReference type="NCBI Taxonomy" id="2772510"/>
    <lineage>
        <taxon>Bacteria</taxon>
        <taxon>Bacillati</taxon>
        <taxon>Bacillota</taxon>
        <taxon>Bacilli</taxon>
        <taxon>Bacillales</taxon>
        <taxon>Paenibacillaceae</taxon>
        <taxon>Paenibacillus</taxon>
    </lineage>
</organism>
<evidence type="ECO:0000313" key="6">
    <source>
        <dbReference type="Proteomes" id="UP000639396"/>
    </source>
</evidence>
<keyword evidence="1" id="KW-0805">Transcription regulation</keyword>
<evidence type="ECO:0000256" key="3">
    <source>
        <dbReference type="ARBA" id="ARBA00023163"/>
    </source>
</evidence>
<dbReference type="Pfam" id="PF12833">
    <property type="entry name" value="HTH_18"/>
    <property type="match status" value="1"/>
</dbReference>
<dbReference type="PROSITE" id="PS00041">
    <property type="entry name" value="HTH_ARAC_FAMILY_1"/>
    <property type="match status" value="1"/>
</dbReference>
<dbReference type="Gene3D" id="1.10.10.60">
    <property type="entry name" value="Homeodomain-like"/>
    <property type="match status" value="2"/>
</dbReference>
<evidence type="ECO:0000256" key="1">
    <source>
        <dbReference type="ARBA" id="ARBA00023015"/>
    </source>
</evidence>
<dbReference type="InterPro" id="IPR018062">
    <property type="entry name" value="HTH_AraC-typ_CS"/>
</dbReference>
<dbReference type="GO" id="GO:0043565">
    <property type="term" value="F:sequence-specific DNA binding"/>
    <property type="evidence" value="ECO:0007669"/>
    <property type="project" value="InterPro"/>
</dbReference>
<evidence type="ECO:0000259" key="4">
    <source>
        <dbReference type="PROSITE" id="PS01124"/>
    </source>
</evidence>
<comment type="caution">
    <text evidence="5">The sequence shown here is derived from an EMBL/GenBank/DDBJ whole genome shotgun (WGS) entry which is preliminary data.</text>
</comment>
<keyword evidence="3" id="KW-0804">Transcription</keyword>
<dbReference type="RefSeq" id="WP_190929428.1">
    <property type="nucleotide sequence ID" value="NZ_JACXJA010000022.1"/>
</dbReference>
<reference evidence="5" key="1">
    <citation type="submission" date="2020-09" db="EMBL/GenBank/DDBJ databases">
        <title>A novel bacterium of genus Paenibacillus, isolated from South China Sea.</title>
        <authorList>
            <person name="Huang H."/>
            <person name="Mo K."/>
            <person name="Hu Y."/>
        </authorList>
    </citation>
    <scope>NUCLEOTIDE SEQUENCE</scope>
    <source>
        <strain evidence="5">IB182363</strain>
    </source>
</reference>
<dbReference type="PROSITE" id="PS01124">
    <property type="entry name" value="HTH_ARAC_FAMILY_2"/>
    <property type="match status" value="1"/>
</dbReference>
<dbReference type="AlphaFoldDB" id="A0A927CBQ7"/>
<evidence type="ECO:0000313" key="5">
    <source>
        <dbReference type="EMBL" id="MBD2863802.1"/>
    </source>
</evidence>